<evidence type="ECO:0000313" key="3">
    <source>
        <dbReference type="Proteomes" id="UP000266723"/>
    </source>
</evidence>
<dbReference type="Proteomes" id="UP000266723">
    <property type="component" value="Unassembled WGS sequence"/>
</dbReference>
<comment type="caution">
    <text evidence="2">The sequence shown here is derived from an EMBL/GenBank/DDBJ whole genome shotgun (WGS) entry which is preliminary data.</text>
</comment>
<proteinExistence type="predicted"/>
<feature type="region of interest" description="Disordered" evidence="1">
    <location>
        <begin position="394"/>
        <end position="415"/>
    </location>
</feature>
<gene>
    <name evidence="2" type="ORF">DY000_02049168</name>
</gene>
<dbReference type="EMBL" id="QGKV02000297">
    <property type="protein sequence ID" value="KAF3606106.1"/>
    <property type="molecule type" value="Genomic_DNA"/>
</dbReference>
<reference evidence="2 3" key="1">
    <citation type="journal article" date="2020" name="BMC Genomics">
        <title>Intraspecific diversification of the crop wild relative Brassica cretica Lam. using demographic model selection.</title>
        <authorList>
            <person name="Kioukis A."/>
            <person name="Michalopoulou V.A."/>
            <person name="Briers L."/>
            <person name="Pirintsos S."/>
            <person name="Studholme D.J."/>
            <person name="Pavlidis P."/>
            <person name="Sarris P.F."/>
        </authorList>
    </citation>
    <scope>NUCLEOTIDE SEQUENCE [LARGE SCALE GENOMIC DNA]</scope>
    <source>
        <strain evidence="3">cv. PFS-1207/04</strain>
    </source>
</reference>
<accession>A0ABQ7ESR7</accession>
<name>A0ABQ7ESR7_BRACR</name>
<evidence type="ECO:0000313" key="2">
    <source>
        <dbReference type="EMBL" id="KAF3606106.1"/>
    </source>
</evidence>
<protein>
    <submittedName>
        <fullName evidence="2">Uncharacterized protein</fullName>
    </submittedName>
</protein>
<sequence>MAGNREMGSLSDRTLARARPLRSDRAEYVFGYFVATLFELLSDDSCFFRKAFRKEESISKKYLSKKVSTFFFFGDFDVNFVATVFDPNTALCFPLGEPLSAFSGRHSMTRRLVLNLLCHGHRYIGDMARKSGSKVVGTLDPEPGSWDPEHVSWNPEPRGGAAVFPALGQASFRTNPVEFDKYSKALYPPSNQWLSSMPAVFLGTPLLAPPGFGIRQSYNPGWKMLVMTARIGPKGTKDCRGLTGCLGPGPVGTKDCGGLTCGLGPGPAIPIVDKPGDHALRILPYGYGPVYIVDALAATAGLVWAHGLIEAQILDKGAWPNGGMWPREHMALVGTWPNGHVALGARGSVVAWRDPADELEIVVSECPMERLEVFISILVQEGMENEVGSVLGEHDAGWSTPSSPTCVAEPRRASTRDELRGIVNPHARRRRRETTPRRGVERRGFPYTRCRRETVDGVTRVVARGVVYPHA</sequence>
<organism evidence="2 3">
    <name type="scientific">Brassica cretica</name>
    <name type="common">Mustard</name>
    <dbReference type="NCBI Taxonomy" id="69181"/>
    <lineage>
        <taxon>Eukaryota</taxon>
        <taxon>Viridiplantae</taxon>
        <taxon>Streptophyta</taxon>
        <taxon>Embryophyta</taxon>
        <taxon>Tracheophyta</taxon>
        <taxon>Spermatophyta</taxon>
        <taxon>Magnoliopsida</taxon>
        <taxon>eudicotyledons</taxon>
        <taxon>Gunneridae</taxon>
        <taxon>Pentapetalae</taxon>
        <taxon>rosids</taxon>
        <taxon>malvids</taxon>
        <taxon>Brassicales</taxon>
        <taxon>Brassicaceae</taxon>
        <taxon>Brassiceae</taxon>
        <taxon>Brassica</taxon>
    </lineage>
</organism>
<evidence type="ECO:0000256" key="1">
    <source>
        <dbReference type="SAM" id="MobiDB-lite"/>
    </source>
</evidence>
<keyword evidence="3" id="KW-1185">Reference proteome</keyword>